<accession>A0A0B2B3X6</accession>
<dbReference type="PANTHER" id="PTHR40257">
    <property type="match status" value="1"/>
</dbReference>
<gene>
    <name evidence="2" type="ORF">CLV56_2955</name>
</gene>
<proteinExistence type="predicted"/>
<dbReference type="Gene3D" id="3.30.70.100">
    <property type="match status" value="1"/>
</dbReference>
<evidence type="ECO:0000259" key="1">
    <source>
        <dbReference type="Pfam" id="PF07045"/>
    </source>
</evidence>
<dbReference type="PANTHER" id="PTHR40257:SF1">
    <property type="entry name" value="DUF1330 DOMAIN-CONTAINING PROTEIN"/>
    <property type="match status" value="1"/>
</dbReference>
<evidence type="ECO:0000313" key="2">
    <source>
        <dbReference type="EMBL" id="PJJ53466.1"/>
    </source>
</evidence>
<protein>
    <submittedName>
        <fullName evidence="2">Uncharacterized protein (DUF1330 family)</fullName>
    </submittedName>
</protein>
<dbReference type="AlphaFoldDB" id="A0A0B2B3X6"/>
<dbReference type="OrthoDB" id="3624550at2"/>
<keyword evidence="3" id="KW-1185">Reference proteome</keyword>
<dbReference type="InterPro" id="IPR010753">
    <property type="entry name" value="DUF1330"/>
</dbReference>
<dbReference type="EMBL" id="PGEZ01000002">
    <property type="protein sequence ID" value="PJJ53466.1"/>
    <property type="molecule type" value="Genomic_DNA"/>
</dbReference>
<dbReference type="InterPro" id="IPR011008">
    <property type="entry name" value="Dimeric_a/b-barrel"/>
</dbReference>
<organism evidence="2 3">
    <name type="scientific">Mumia flava</name>
    <dbReference type="NCBI Taxonomy" id="1348852"/>
    <lineage>
        <taxon>Bacteria</taxon>
        <taxon>Bacillati</taxon>
        <taxon>Actinomycetota</taxon>
        <taxon>Actinomycetes</taxon>
        <taxon>Propionibacteriales</taxon>
        <taxon>Nocardioidaceae</taxon>
        <taxon>Mumia</taxon>
    </lineage>
</organism>
<comment type="caution">
    <text evidence="2">The sequence shown here is derived from an EMBL/GenBank/DDBJ whole genome shotgun (WGS) entry which is preliminary data.</text>
</comment>
<sequence length="123" mass="13366">MAIDPRGADLKRYLGEDPGGPVVMLNLLRFAEGGRATYQQYADALNATFLPRYGGEVLFAGEGSTALVAEDGQSWDAVVLVRYPSREAFSRMVADPEYQQVTHLRTEALSEAVLQATSGWTPA</sequence>
<dbReference type="Proteomes" id="UP000230842">
    <property type="component" value="Unassembled WGS sequence"/>
</dbReference>
<reference evidence="2 3" key="1">
    <citation type="submission" date="2017-11" db="EMBL/GenBank/DDBJ databases">
        <title>Genomic Encyclopedia of Archaeal and Bacterial Type Strains, Phase II (KMG-II): From Individual Species to Whole Genera.</title>
        <authorList>
            <person name="Goeker M."/>
        </authorList>
    </citation>
    <scope>NUCLEOTIDE SEQUENCE [LARGE SCALE GENOMIC DNA]</scope>
    <source>
        <strain evidence="2 3">DSM 27763</strain>
    </source>
</reference>
<dbReference type="SUPFAM" id="SSF54909">
    <property type="entry name" value="Dimeric alpha+beta barrel"/>
    <property type="match status" value="1"/>
</dbReference>
<name>A0A0B2B3X6_9ACTN</name>
<dbReference type="Pfam" id="PF07045">
    <property type="entry name" value="DUF1330"/>
    <property type="match status" value="1"/>
</dbReference>
<dbReference type="RefSeq" id="WP_039361920.1">
    <property type="nucleotide sequence ID" value="NZ_PGEZ01000002.1"/>
</dbReference>
<feature type="domain" description="DUF1330" evidence="1">
    <location>
        <begin position="35"/>
        <end position="111"/>
    </location>
</feature>
<evidence type="ECO:0000313" key="3">
    <source>
        <dbReference type="Proteomes" id="UP000230842"/>
    </source>
</evidence>